<dbReference type="KEGG" id="cau:Caur_1439"/>
<dbReference type="SMART" id="SM00849">
    <property type="entry name" value="Lactamase_B"/>
    <property type="match status" value="1"/>
</dbReference>
<dbReference type="SUPFAM" id="SSF56281">
    <property type="entry name" value="Metallo-hydrolase/oxidoreductase"/>
    <property type="match status" value="1"/>
</dbReference>
<dbReference type="InterPro" id="IPR050855">
    <property type="entry name" value="NDM-1-like"/>
</dbReference>
<keyword evidence="3" id="KW-1185">Reference proteome</keyword>
<proteinExistence type="predicted"/>
<dbReference type="EnsemblBacteria" id="ABY34667">
    <property type="protein sequence ID" value="ABY34667"/>
    <property type="gene ID" value="Caur_1439"/>
</dbReference>
<dbReference type="PANTHER" id="PTHR42951">
    <property type="entry name" value="METALLO-BETA-LACTAMASE DOMAIN-CONTAINING"/>
    <property type="match status" value="1"/>
</dbReference>
<evidence type="ECO:0000313" key="2">
    <source>
        <dbReference type="EMBL" id="ABY34667.1"/>
    </source>
</evidence>
<dbReference type="PATRIC" id="fig|324602.8.peg.1635"/>
<dbReference type="InterPro" id="IPR001279">
    <property type="entry name" value="Metallo-B-lactamas"/>
</dbReference>
<dbReference type="PANTHER" id="PTHR42951:SF17">
    <property type="entry name" value="METALLO-BETA-LACTAMASE DOMAIN-CONTAINING PROTEIN"/>
    <property type="match status" value="1"/>
</dbReference>
<organism evidence="2 3">
    <name type="scientific">Chloroflexus aurantiacus (strain ATCC 29366 / DSM 635 / J-10-fl)</name>
    <dbReference type="NCBI Taxonomy" id="324602"/>
    <lineage>
        <taxon>Bacteria</taxon>
        <taxon>Bacillati</taxon>
        <taxon>Chloroflexota</taxon>
        <taxon>Chloroflexia</taxon>
        <taxon>Chloroflexales</taxon>
        <taxon>Chloroflexineae</taxon>
        <taxon>Chloroflexaceae</taxon>
        <taxon>Chloroflexus</taxon>
    </lineage>
</organism>
<dbReference type="HOGENOM" id="CLU_030571_2_4_0"/>
<dbReference type="eggNOG" id="COG0491">
    <property type="taxonomic scope" value="Bacteria"/>
</dbReference>
<dbReference type="RefSeq" id="WP_012257323.1">
    <property type="nucleotide sequence ID" value="NC_010175.1"/>
</dbReference>
<dbReference type="InParanoid" id="A9WAA8"/>
<dbReference type="AlphaFoldDB" id="A9WAA8"/>
<sequence>MATPRLIIPGLYELTLPMPLTSVNVFFLLTAEGVTLIDTGYPDHGAGVLAGLTALDRTPAEVKHIIVTHHHVDHAGNLAVLQRYTQAQIWMHPADADLVAQGQCLRPTLHGSPGLFNRLAFSLARMLLPRTIQPARVDHLIADNEIIPVAGGLQVIHIPGHSAGQIGLYWRVQKTLFVADAVMHRDKSLQLPLVIEDLNTEINSISRLARYDCTTICFGHGPAITGAAGSALQAYAAAVAKR</sequence>
<protein>
    <submittedName>
        <fullName evidence="2">Beta-lactamase domain protein</fullName>
    </submittedName>
</protein>
<dbReference type="Proteomes" id="UP000002008">
    <property type="component" value="Chromosome"/>
</dbReference>
<accession>A9WAA8</accession>
<evidence type="ECO:0000259" key="1">
    <source>
        <dbReference type="SMART" id="SM00849"/>
    </source>
</evidence>
<gene>
    <name evidence="2" type="ordered locus">Caur_1439</name>
</gene>
<feature type="domain" description="Metallo-beta-lactamase" evidence="1">
    <location>
        <begin position="22"/>
        <end position="220"/>
    </location>
</feature>
<dbReference type="Pfam" id="PF00753">
    <property type="entry name" value="Lactamase_B"/>
    <property type="match status" value="1"/>
</dbReference>
<dbReference type="EMBL" id="CP000909">
    <property type="protein sequence ID" value="ABY34667.1"/>
    <property type="molecule type" value="Genomic_DNA"/>
</dbReference>
<dbReference type="STRING" id="324602.Caur_1439"/>
<evidence type="ECO:0000313" key="3">
    <source>
        <dbReference type="Proteomes" id="UP000002008"/>
    </source>
</evidence>
<dbReference type="InterPro" id="IPR036866">
    <property type="entry name" value="RibonucZ/Hydroxyglut_hydro"/>
</dbReference>
<name>A9WAA8_CHLAA</name>
<dbReference type="Gene3D" id="3.60.15.10">
    <property type="entry name" value="Ribonuclease Z/Hydroxyacylglutathione hydrolase-like"/>
    <property type="match status" value="1"/>
</dbReference>
<dbReference type="CDD" id="cd07721">
    <property type="entry name" value="yflN-like_MBL-fold"/>
    <property type="match status" value="1"/>
</dbReference>
<reference evidence="3" key="1">
    <citation type="journal article" date="2011" name="BMC Genomics">
        <title>Complete genome sequence of the filamentous anoxygenic phototrophic bacterium Chloroflexus aurantiacus.</title>
        <authorList>
            <person name="Tang K.H."/>
            <person name="Barry K."/>
            <person name="Chertkov O."/>
            <person name="Dalin E."/>
            <person name="Han C.S."/>
            <person name="Hauser L.J."/>
            <person name="Honchak B.M."/>
            <person name="Karbach L.E."/>
            <person name="Land M.L."/>
            <person name="Lapidus A."/>
            <person name="Larimer F.W."/>
            <person name="Mikhailova N."/>
            <person name="Pitluck S."/>
            <person name="Pierson B.K."/>
            <person name="Blankenship R.E."/>
        </authorList>
    </citation>
    <scope>NUCLEOTIDE SEQUENCE [LARGE SCALE GENOMIC DNA]</scope>
    <source>
        <strain evidence="3">ATCC 29366 / DSM 635 / J-10-fl</strain>
    </source>
</reference>